<feature type="domain" description="TonB-dependent receptor-like beta-barrel" evidence="10">
    <location>
        <begin position="211"/>
        <end position="675"/>
    </location>
</feature>
<dbReference type="Pfam" id="PF07715">
    <property type="entry name" value="Plug"/>
    <property type="match status" value="1"/>
</dbReference>
<dbReference type="Pfam" id="PF00593">
    <property type="entry name" value="TonB_dep_Rec_b-barrel"/>
    <property type="match status" value="1"/>
</dbReference>
<evidence type="ECO:0000256" key="4">
    <source>
        <dbReference type="ARBA" id="ARBA00022692"/>
    </source>
</evidence>
<keyword evidence="3 8" id="KW-1134">Transmembrane beta strand</keyword>
<comment type="similarity">
    <text evidence="8 9">Belongs to the TonB-dependent receptor family.</text>
</comment>
<dbReference type="PANTHER" id="PTHR30069:SF49">
    <property type="entry name" value="OUTER MEMBRANE PROTEIN C"/>
    <property type="match status" value="1"/>
</dbReference>
<accession>A0A956NCH3</accession>
<dbReference type="Gene3D" id="2.40.170.20">
    <property type="entry name" value="TonB-dependent receptor, beta-barrel domain"/>
    <property type="match status" value="1"/>
</dbReference>
<evidence type="ECO:0000256" key="2">
    <source>
        <dbReference type="ARBA" id="ARBA00022448"/>
    </source>
</evidence>
<dbReference type="InterPro" id="IPR039426">
    <property type="entry name" value="TonB-dep_rcpt-like"/>
</dbReference>
<evidence type="ECO:0000256" key="6">
    <source>
        <dbReference type="ARBA" id="ARBA00023136"/>
    </source>
</evidence>
<evidence type="ECO:0000256" key="5">
    <source>
        <dbReference type="ARBA" id="ARBA00023077"/>
    </source>
</evidence>
<gene>
    <name evidence="12" type="ORF">KDA27_08245</name>
</gene>
<dbReference type="InterPro" id="IPR036942">
    <property type="entry name" value="Beta-barrel_TonB_sf"/>
</dbReference>
<proteinExistence type="inferred from homology"/>
<sequence length="716" mass="77229">MIRPSSASFVVLAVVSLLTIAPIASVALASAPSPEPESDDPPPSAVDLDLVLDEVLVEARRESPLTGRIDSSYLTSTPSANLSEALVLLPGISAVGRGAKSLEPVVRGQGWERVATEVGCVPVYGACPARMDPPATYIQPHAVETVEVSKGLGSLATGTDGIGGTIRIPTDYERSPQAPSSFESFSTTAYDAVRSGFRLESGIRGGGASYDLRASGAWSRFRDYDTPSGIAVPASQEEMGASFSLGFRPTSGQRVYGSLDYTHGRDVDFPSLPMDSRDTDYVVGNVGYRWDRVAEHLRQVTLEGGVAAIDHVMDNRDKANRAVLEAETPSEARTYAGRVRLGIHLDPNTQLAAGAKVDLLTRDAVRTRFLPATGQTFRDHLWPDASQLQSSLFFQVDRSLRHDWTAALGARVGVTRSEASAVDDASLGGKTIAEQYIRFYGTDAMKTDRTEGTYGAEMSLTWKPAESFRAYGGLDVATRPAAITERYFAFGPAPGGFQVGDPSLDMEQKWGVEAGVDWSRGFLDVGVSAYHQQVHDYILSTSIAQMDVNGDGISDRVRGFENVSARFQGFEAALLAGLHSRVQVPVTISFVAGENVSGDRPLPEMPPLEGTAAIRTRLGMERRLRLELGARFAGAQSRIDPQFGEDATPAWVSWRIESAYRVRSALRLEVGIENLFDAEYHEHLTRESLMKEGGLLPGSEIAAPGRAVYVVVEASY</sequence>
<reference evidence="12" key="2">
    <citation type="journal article" date="2021" name="Microbiome">
        <title>Successional dynamics and alternative stable states in a saline activated sludge microbial community over 9 years.</title>
        <authorList>
            <person name="Wang Y."/>
            <person name="Ye J."/>
            <person name="Ju F."/>
            <person name="Liu L."/>
            <person name="Boyd J.A."/>
            <person name="Deng Y."/>
            <person name="Parks D.H."/>
            <person name="Jiang X."/>
            <person name="Yin X."/>
            <person name="Woodcroft B.J."/>
            <person name="Tyson G.W."/>
            <person name="Hugenholtz P."/>
            <person name="Polz M.F."/>
            <person name="Zhang T."/>
        </authorList>
    </citation>
    <scope>NUCLEOTIDE SEQUENCE</scope>
    <source>
        <strain evidence="12">HKST-UBA02</strain>
    </source>
</reference>
<dbReference type="GO" id="GO:0015344">
    <property type="term" value="F:siderophore uptake transmembrane transporter activity"/>
    <property type="evidence" value="ECO:0007669"/>
    <property type="project" value="TreeGrafter"/>
</dbReference>
<name>A0A956NCH3_UNCEI</name>
<dbReference type="InterPro" id="IPR012910">
    <property type="entry name" value="Plug_dom"/>
</dbReference>
<evidence type="ECO:0000259" key="11">
    <source>
        <dbReference type="Pfam" id="PF07715"/>
    </source>
</evidence>
<dbReference type="PROSITE" id="PS52016">
    <property type="entry name" value="TONB_DEPENDENT_REC_3"/>
    <property type="match status" value="1"/>
</dbReference>
<comment type="caution">
    <text evidence="12">The sequence shown here is derived from an EMBL/GenBank/DDBJ whole genome shotgun (WGS) entry which is preliminary data.</text>
</comment>
<dbReference type="SUPFAM" id="SSF56935">
    <property type="entry name" value="Porins"/>
    <property type="match status" value="1"/>
</dbReference>
<organism evidence="12 13">
    <name type="scientific">Eiseniibacteriota bacterium</name>
    <dbReference type="NCBI Taxonomy" id="2212470"/>
    <lineage>
        <taxon>Bacteria</taxon>
        <taxon>Candidatus Eiseniibacteriota</taxon>
    </lineage>
</organism>
<dbReference type="GO" id="GO:0009279">
    <property type="term" value="C:cell outer membrane"/>
    <property type="evidence" value="ECO:0007669"/>
    <property type="project" value="UniProtKB-SubCell"/>
</dbReference>
<evidence type="ECO:0000259" key="10">
    <source>
        <dbReference type="Pfam" id="PF00593"/>
    </source>
</evidence>
<evidence type="ECO:0000256" key="9">
    <source>
        <dbReference type="RuleBase" id="RU003357"/>
    </source>
</evidence>
<evidence type="ECO:0000256" key="3">
    <source>
        <dbReference type="ARBA" id="ARBA00022452"/>
    </source>
</evidence>
<keyword evidence="2 8" id="KW-0813">Transport</keyword>
<keyword evidence="6 8" id="KW-0472">Membrane</keyword>
<keyword evidence="4 8" id="KW-0812">Transmembrane</keyword>
<evidence type="ECO:0000313" key="13">
    <source>
        <dbReference type="Proteomes" id="UP000739538"/>
    </source>
</evidence>
<dbReference type="InterPro" id="IPR037066">
    <property type="entry name" value="Plug_dom_sf"/>
</dbReference>
<evidence type="ECO:0000313" key="12">
    <source>
        <dbReference type="EMBL" id="MCA9755776.1"/>
    </source>
</evidence>
<keyword evidence="7 8" id="KW-0998">Cell outer membrane</keyword>
<keyword evidence="12" id="KW-0675">Receptor</keyword>
<dbReference type="Gene3D" id="2.170.130.10">
    <property type="entry name" value="TonB-dependent receptor, plug domain"/>
    <property type="match status" value="1"/>
</dbReference>
<dbReference type="Proteomes" id="UP000739538">
    <property type="component" value="Unassembled WGS sequence"/>
</dbReference>
<dbReference type="PANTHER" id="PTHR30069">
    <property type="entry name" value="TONB-DEPENDENT OUTER MEMBRANE RECEPTOR"/>
    <property type="match status" value="1"/>
</dbReference>
<protein>
    <submittedName>
        <fullName evidence="12">TonB-dependent receptor</fullName>
    </submittedName>
</protein>
<keyword evidence="5 9" id="KW-0798">TonB box</keyword>
<dbReference type="GO" id="GO:0044718">
    <property type="term" value="P:siderophore transmembrane transport"/>
    <property type="evidence" value="ECO:0007669"/>
    <property type="project" value="TreeGrafter"/>
</dbReference>
<dbReference type="EMBL" id="JAGQHS010000032">
    <property type="protein sequence ID" value="MCA9755776.1"/>
    <property type="molecule type" value="Genomic_DNA"/>
</dbReference>
<evidence type="ECO:0000256" key="8">
    <source>
        <dbReference type="PROSITE-ProRule" id="PRU01360"/>
    </source>
</evidence>
<comment type="subcellular location">
    <subcellularLocation>
        <location evidence="1 8">Cell outer membrane</location>
        <topology evidence="1 8">Multi-pass membrane protein</topology>
    </subcellularLocation>
</comment>
<dbReference type="AlphaFoldDB" id="A0A956NCH3"/>
<dbReference type="InterPro" id="IPR000531">
    <property type="entry name" value="Beta-barrel_TonB"/>
</dbReference>
<evidence type="ECO:0000256" key="7">
    <source>
        <dbReference type="ARBA" id="ARBA00023237"/>
    </source>
</evidence>
<feature type="domain" description="TonB-dependent receptor plug" evidence="11">
    <location>
        <begin position="69"/>
        <end position="165"/>
    </location>
</feature>
<evidence type="ECO:0000256" key="1">
    <source>
        <dbReference type="ARBA" id="ARBA00004571"/>
    </source>
</evidence>
<reference evidence="12" key="1">
    <citation type="submission" date="2020-04" db="EMBL/GenBank/DDBJ databases">
        <authorList>
            <person name="Zhang T."/>
        </authorList>
    </citation>
    <scope>NUCLEOTIDE SEQUENCE</scope>
    <source>
        <strain evidence="12">HKST-UBA02</strain>
    </source>
</reference>